<organism evidence="1">
    <name type="scientific">Arundo donax</name>
    <name type="common">Giant reed</name>
    <name type="synonym">Donax arundinaceus</name>
    <dbReference type="NCBI Taxonomy" id="35708"/>
    <lineage>
        <taxon>Eukaryota</taxon>
        <taxon>Viridiplantae</taxon>
        <taxon>Streptophyta</taxon>
        <taxon>Embryophyta</taxon>
        <taxon>Tracheophyta</taxon>
        <taxon>Spermatophyta</taxon>
        <taxon>Magnoliopsida</taxon>
        <taxon>Liliopsida</taxon>
        <taxon>Poales</taxon>
        <taxon>Poaceae</taxon>
        <taxon>PACMAD clade</taxon>
        <taxon>Arundinoideae</taxon>
        <taxon>Arundineae</taxon>
        <taxon>Arundo</taxon>
    </lineage>
</organism>
<dbReference type="EMBL" id="GBRH01274365">
    <property type="protein sequence ID" value="JAD23530.1"/>
    <property type="molecule type" value="Transcribed_RNA"/>
</dbReference>
<protein>
    <submittedName>
        <fullName evidence="1">Uncharacterized protein</fullName>
    </submittedName>
</protein>
<accession>A0A0A8YD75</accession>
<name>A0A0A8YD75_ARUDO</name>
<reference evidence="1" key="2">
    <citation type="journal article" date="2015" name="Data Brief">
        <title>Shoot transcriptome of the giant reed, Arundo donax.</title>
        <authorList>
            <person name="Barrero R.A."/>
            <person name="Guerrero F.D."/>
            <person name="Moolhuijzen P."/>
            <person name="Goolsby J.A."/>
            <person name="Tidwell J."/>
            <person name="Bellgard S.E."/>
            <person name="Bellgard M.I."/>
        </authorList>
    </citation>
    <scope>NUCLEOTIDE SEQUENCE</scope>
    <source>
        <tissue evidence="1">Shoot tissue taken approximately 20 cm above the soil surface</tissue>
    </source>
</reference>
<evidence type="ECO:0000313" key="1">
    <source>
        <dbReference type="EMBL" id="JAD23530.1"/>
    </source>
</evidence>
<dbReference type="AlphaFoldDB" id="A0A0A8YD75"/>
<reference evidence="1" key="1">
    <citation type="submission" date="2014-09" db="EMBL/GenBank/DDBJ databases">
        <authorList>
            <person name="Magalhaes I.L.F."/>
            <person name="Oliveira U."/>
            <person name="Santos F.R."/>
            <person name="Vidigal T.H.D.A."/>
            <person name="Brescovit A.D."/>
            <person name="Santos A.J."/>
        </authorList>
    </citation>
    <scope>NUCLEOTIDE SEQUENCE</scope>
    <source>
        <tissue evidence="1">Shoot tissue taken approximately 20 cm above the soil surface</tissue>
    </source>
</reference>
<sequence>MLPLNKIRLQNNKIPGANQVEQL</sequence>
<proteinExistence type="predicted"/>